<dbReference type="SMART" id="SM00700">
    <property type="entry name" value="JHBP"/>
    <property type="match status" value="1"/>
</dbReference>
<evidence type="ECO:0000313" key="3">
    <source>
        <dbReference type="Proteomes" id="UP001431783"/>
    </source>
</evidence>
<keyword evidence="3" id="KW-1185">Reference proteome</keyword>
<organism evidence="2 3">
    <name type="scientific">Henosepilachna vigintioctopunctata</name>
    <dbReference type="NCBI Taxonomy" id="420089"/>
    <lineage>
        <taxon>Eukaryota</taxon>
        <taxon>Metazoa</taxon>
        <taxon>Ecdysozoa</taxon>
        <taxon>Arthropoda</taxon>
        <taxon>Hexapoda</taxon>
        <taxon>Insecta</taxon>
        <taxon>Pterygota</taxon>
        <taxon>Neoptera</taxon>
        <taxon>Endopterygota</taxon>
        <taxon>Coleoptera</taxon>
        <taxon>Polyphaga</taxon>
        <taxon>Cucujiformia</taxon>
        <taxon>Coccinelloidea</taxon>
        <taxon>Coccinellidae</taxon>
        <taxon>Epilachninae</taxon>
        <taxon>Epilachnini</taxon>
        <taxon>Henosepilachna</taxon>
    </lineage>
</organism>
<name>A0AAW1ULY7_9CUCU</name>
<dbReference type="PANTHER" id="PTHR11008:SF32">
    <property type="entry name" value="CIRCADIAN CLOCK-CONTROLLED PROTEIN DAYWAKE-RELATED"/>
    <property type="match status" value="1"/>
</dbReference>
<reference evidence="2 3" key="1">
    <citation type="submission" date="2023-03" db="EMBL/GenBank/DDBJ databases">
        <title>Genome insight into feeding habits of ladybird beetles.</title>
        <authorList>
            <person name="Li H.-S."/>
            <person name="Huang Y.-H."/>
            <person name="Pang H."/>
        </authorList>
    </citation>
    <scope>NUCLEOTIDE SEQUENCE [LARGE SCALE GENOMIC DNA]</scope>
    <source>
        <strain evidence="2">SYSU_2023b</strain>
        <tissue evidence="2">Whole body</tissue>
    </source>
</reference>
<accession>A0AAW1ULY7</accession>
<feature type="chain" id="PRO_5043463798" evidence="1">
    <location>
        <begin position="19"/>
        <end position="217"/>
    </location>
</feature>
<dbReference type="EMBL" id="JARQZJ010000091">
    <property type="protein sequence ID" value="KAK9883808.1"/>
    <property type="molecule type" value="Genomic_DNA"/>
</dbReference>
<dbReference type="Proteomes" id="UP001431783">
    <property type="component" value="Unassembled WGS sequence"/>
</dbReference>
<dbReference type="Pfam" id="PF06585">
    <property type="entry name" value="JHBP"/>
    <property type="match status" value="1"/>
</dbReference>
<keyword evidence="1" id="KW-0732">Signal</keyword>
<protein>
    <submittedName>
        <fullName evidence="2">Uncharacterized protein</fullName>
    </submittedName>
</protein>
<gene>
    <name evidence="2" type="ORF">WA026_002003</name>
</gene>
<evidence type="ECO:0000313" key="2">
    <source>
        <dbReference type="EMBL" id="KAK9883808.1"/>
    </source>
</evidence>
<sequence length="217" mass="23861">MNSSVFLLCASLLAVCSAMVLPTYIKPCKRSDPEFSKCAVERGNEVISRITEGDAAYGIPVLDPLKTTNFNISSIQLLTRTDELVDSKVFTKHLKVICNYSLSGILLKHNIDGSGVAEMEFYNVSIPIHVALTKSDRAEYISVQDATAKVVPEKVTFNTTHFNGDLKTLKLAEKSANANWKDMMGILSPILDKLLTTAVKKTADAFFNNIPLNLIFV</sequence>
<dbReference type="Gene3D" id="3.15.10.30">
    <property type="entry name" value="Haemolymph juvenile hormone binding protein"/>
    <property type="match status" value="1"/>
</dbReference>
<evidence type="ECO:0000256" key="1">
    <source>
        <dbReference type="SAM" id="SignalP"/>
    </source>
</evidence>
<feature type="signal peptide" evidence="1">
    <location>
        <begin position="1"/>
        <end position="18"/>
    </location>
</feature>
<dbReference type="PANTHER" id="PTHR11008">
    <property type="entry name" value="PROTEIN TAKEOUT-LIKE PROTEIN"/>
    <property type="match status" value="1"/>
</dbReference>
<dbReference type="GO" id="GO:0005615">
    <property type="term" value="C:extracellular space"/>
    <property type="evidence" value="ECO:0007669"/>
    <property type="project" value="TreeGrafter"/>
</dbReference>
<comment type="caution">
    <text evidence="2">The sequence shown here is derived from an EMBL/GenBank/DDBJ whole genome shotgun (WGS) entry which is preliminary data.</text>
</comment>
<dbReference type="AlphaFoldDB" id="A0AAW1ULY7"/>
<proteinExistence type="predicted"/>
<dbReference type="InterPro" id="IPR010562">
    <property type="entry name" value="Haemolymph_juvenile_hormone-bd"/>
</dbReference>
<dbReference type="InterPro" id="IPR038606">
    <property type="entry name" value="To_sf"/>
</dbReference>